<dbReference type="OrthoDB" id="166026at2"/>
<name>A0A326TP86_THEHA</name>
<dbReference type="AlphaFoldDB" id="A0A326TP86"/>
<comment type="caution">
    <text evidence="1">The sequence shown here is derived from an EMBL/GenBank/DDBJ whole genome shotgun (WGS) entry which is preliminary data.</text>
</comment>
<reference evidence="1 2" key="1">
    <citation type="submission" date="2018-06" db="EMBL/GenBank/DDBJ databases">
        <title>Genomic Encyclopedia of Archaeal and Bacterial Type Strains, Phase II (KMG-II): from individual species to whole genera.</title>
        <authorList>
            <person name="Goeker M."/>
        </authorList>
    </citation>
    <scope>NUCLEOTIDE SEQUENCE [LARGE SCALE GENOMIC DNA]</scope>
    <source>
        <strain evidence="1 2">ATCC BAA-1881</strain>
    </source>
</reference>
<sequence>MVYWEHRYLLGSMVFTIAGDVVRDFDDEYDAWCWLEKTGWGLVAIEPPDPIRPGACKYYFKRQKLPLNRQTAEHQIPSEKWR</sequence>
<proteinExistence type="predicted"/>
<evidence type="ECO:0000313" key="1">
    <source>
        <dbReference type="EMBL" id="PZW18164.1"/>
    </source>
</evidence>
<organism evidence="1 2">
    <name type="scientific">Thermosporothrix hazakensis</name>
    <dbReference type="NCBI Taxonomy" id="644383"/>
    <lineage>
        <taxon>Bacteria</taxon>
        <taxon>Bacillati</taxon>
        <taxon>Chloroflexota</taxon>
        <taxon>Ktedonobacteria</taxon>
        <taxon>Ktedonobacterales</taxon>
        <taxon>Thermosporotrichaceae</taxon>
        <taxon>Thermosporothrix</taxon>
    </lineage>
</organism>
<dbReference type="RefSeq" id="WP_111326734.1">
    <property type="nucleotide sequence ID" value="NZ_BIFX01000001.1"/>
</dbReference>
<dbReference type="Proteomes" id="UP000248806">
    <property type="component" value="Unassembled WGS sequence"/>
</dbReference>
<protein>
    <submittedName>
        <fullName evidence="1">Uncharacterized protein</fullName>
    </submittedName>
</protein>
<accession>A0A326TP86</accession>
<gene>
    <name evidence="1" type="ORF">EI42_06307</name>
</gene>
<keyword evidence="2" id="KW-1185">Reference proteome</keyword>
<dbReference type="EMBL" id="QKUF01000058">
    <property type="protein sequence ID" value="PZW18164.1"/>
    <property type="molecule type" value="Genomic_DNA"/>
</dbReference>
<evidence type="ECO:0000313" key="2">
    <source>
        <dbReference type="Proteomes" id="UP000248806"/>
    </source>
</evidence>